<keyword evidence="4" id="KW-1185">Reference proteome</keyword>
<proteinExistence type="predicted"/>
<organism evidence="3 4">
    <name type="scientific">Calocera viscosa (strain TUFC12733)</name>
    <dbReference type="NCBI Taxonomy" id="1330018"/>
    <lineage>
        <taxon>Eukaryota</taxon>
        <taxon>Fungi</taxon>
        <taxon>Dikarya</taxon>
        <taxon>Basidiomycota</taxon>
        <taxon>Agaricomycotina</taxon>
        <taxon>Dacrymycetes</taxon>
        <taxon>Dacrymycetales</taxon>
        <taxon>Dacrymycetaceae</taxon>
        <taxon>Calocera</taxon>
    </lineage>
</organism>
<evidence type="ECO:0000256" key="1">
    <source>
        <dbReference type="SAM" id="MobiDB-lite"/>
    </source>
</evidence>
<evidence type="ECO:0000313" key="3">
    <source>
        <dbReference type="EMBL" id="KZO99713.1"/>
    </source>
</evidence>
<keyword evidence="2" id="KW-0812">Transmembrane</keyword>
<dbReference type="AlphaFoldDB" id="A0A167QFH9"/>
<feature type="transmembrane region" description="Helical" evidence="2">
    <location>
        <begin position="47"/>
        <end position="69"/>
    </location>
</feature>
<evidence type="ECO:0000256" key="2">
    <source>
        <dbReference type="SAM" id="Phobius"/>
    </source>
</evidence>
<name>A0A167QFH9_CALVF</name>
<accession>A0A167QFH9</accession>
<dbReference type="Proteomes" id="UP000076738">
    <property type="component" value="Unassembled WGS sequence"/>
</dbReference>
<reference evidence="3 4" key="1">
    <citation type="journal article" date="2016" name="Mol. Biol. Evol.">
        <title>Comparative Genomics of Early-Diverging Mushroom-Forming Fungi Provides Insights into the Origins of Lignocellulose Decay Capabilities.</title>
        <authorList>
            <person name="Nagy L.G."/>
            <person name="Riley R."/>
            <person name="Tritt A."/>
            <person name="Adam C."/>
            <person name="Daum C."/>
            <person name="Floudas D."/>
            <person name="Sun H."/>
            <person name="Yadav J.S."/>
            <person name="Pangilinan J."/>
            <person name="Larsson K.H."/>
            <person name="Matsuura K."/>
            <person name="Barry K."/>
            <person name="Labutti K."/>
            <person name="Kuo R."/>
            <person name="Ohm R.A."/>
            <person name="Bhattacharya S.S."/>
            <person name="Shirouzu T."/>
            <person name="Yoshinaga Y."/>
            <person name="Martin F.M."/>
            <person name="Grigoriev I.V."/>
            <person name="Hibbett D.S."/>
        </authorList>
    </citation>
    <scope>NUCLEOTIDE SEQUENCE [LARGE SCALE GENOMIC DNA]</scope>
    <source>
        <strain evidence="3 4">TUFC12733</strain>
    </source>
</reference>
<feature type="region of interest" description="Disordered" evidence="1">
    <location>
        <begin position="75"/>
        <end position="100"/>
    </location>
</feature>
<keyword evidence="2" id="KW-1133">Transmembrane helix</keyword>
<dbReference type="STRING" id="1330018.A0A167QFH9"/>
<keyword evidence="2" id="KW-0472">Membrane</keyword>
<sequence length="112" mass="12344">MMSAEPHWSRYHPFAGSCTRGTLSACVYSSLHEWTRPPDTGTPTRTAVRVLVVLDAFAIVAIYLLGFYLRRSTFKGKGRRGERANADAQSSDESVGENDKDAITAAIQLLRP</sequence>
<dbReference type="EMBL" id="KV417271">
    <property type="protein sequence ID" value="KZO99713.1"/>
    <property type="molecule type" value="Genomic_DNA"/>
</dbReference>
<evidence type="ECO:0000313" key="4">
    <source>
        <dbReference type="Proteomes" id="UP000076738"/>
    </source>
</evidence>
<gene>
    <name evidence="3" type="ORF">CALVIDRAFT_357602</name>
</gene>
<protein>
    <submittedName>
        <fullName evidence="3">Uncharacterized protein</fullName>
    </submittedName>
</protein>